<comment type="similarity">
    <text evidence="1">Belongs to the short-chain dehydrogenases/reductases (SDR) family.</text>
</comment>
<reference evidence="3" key="1">
    <citation type="submission" date="2015-04" db="UniProtKB">
        <authorList>
            <consortium name="EnsemblPlants"/>
        </authorList>
    </citation>
    <scope>IDENTIFICATION</scope>
</reference>
<dbReference type="PANTHER" id="PTHR48107:SF7">
    <property type="entry name" value="RE15974P"/>
    <property type="match status" value="1"/>
</dbReference>
<dbReference type="PROSITE" id="PS00061">
    <property type="entry name" value="ADH_SHORT"/>
    <property type="match status" value="1"/>
</dbReference>
<accession>A0A0E0DH44</accession>
<dbReference type="Pfam" id="PF13561">
    <property type="entry name" value="adh_short_C2"/>
    <property type="match status" value="1"/>
</dbReference>
<evidence type="ECO:0000313" key="4">
    <source>
        <dbReference type="Proteomes" id="UP000008021"/>
    </source>
</evidence>
<dbReference type="PANTHER" id="PTHR48107">
    <property type="entry name" value="NADPH-DEPENDENT ALDEHYDE REDUCTASE-LIKE PROTEIN, CHLOROPLASTIC-RELATED"/>
    <property type="match status" value="1"/>
</dbReference>
<dbReference type="Gramene" id="OMERI04G18140.1">
    <property type="protein sequence ID" value="OMERI04G18140.1"/>
    <property type="gene ID" value="OMERI04G18140"/>
</dbReference>
<dbReference type="PRINTS" id="PR00081">
    <property type="entry name" value="GDHRDH"/>
</dbReference>
<dbReference type="HOGENOM" id="CLU_572905_0_0_1"/>
<evidence type="ECO:0000256" key="2">
    <source>
        <dbReference type="ARBA" id="ARBA00023002"/>
    </source>
</evidence>
<evidence type="ECO:0000256" key="1">
    <source>
        <dbReference type="ARBA" id="ARBA00006484"/>
    </source>
</evidence>
<sequence length="477" mass="50464">MDAAAVAAAASADVADEAGVRSLFDAAESAFGAGAPHIVVANAAVLDDKYPTLVDTATADFDRTLAVNTRGAFLCLREAAHRLPRGGGGRIVAITSSVVGSHPTGYSAYTASKAAVEAMVRTMAKELKGTRITANCVAPGATATDMFFAGKSEERVDEIKATNPMGRLGEAGDIAPVVGFLCTDAAEWVNGQVIRVNGGHKRQRVPFVASVHRVERNTGESTILPLPSQVTLARARHRHHLHRGRAPTQAAIARASTPPLPLQPANERACRCRRRQPTHARAAAFSPICAAAPEDSDMVDRKEEAVELGDAAHRPHVEVREADEHPRRVRPLLEALRQRAVRDGVCVPRAAYVECSFLVESPPGSPPGTGDRRGLMQVELLRPLAAAEEEGFKVRVLDECGETWEEADDIGDVAVVVDASGAGAASTRECPRLRLSTMYFAVDPASKTRVCTYSLAVAGSSMPPTSPAVASGEQTVN</sequence>
<proteinExistence type="inferred from homology"/>
<dbReference type="InterPro" id="IPR020904">
    <property type="entry name" value="Sc_DH/Rdtase_CS"/>
</dbReference>
<dbReference type="SUPFAM" id="SSF51735">
    <property type="entry name" value="NAD(P)-binding Rossmann-fold domains"/>
    <property type="match status" value="1"/>
</dbReference>
<keyword evidence="2" id="KW-0560">Oxidoreductase</keyword>
<dbReference type="GO" id="GO:0016614">
    <property type="term" value="F:oxidoreductase activity, acting on CH-OH group of donors"/>
    <property type="evidence" value="ECO:0007669"/>
    <property type="project" value="UniProtKB-ARBA"/>
</dbReference>
<name>A0A0E0DH44_9ORYZ</name>
<dbReference type="InterPro" id="IPR036291">
    <property type="entry name" value="NAD(P)-bd_dom_sf"/>
</dbReference>
<reference evidence="3" key="2">
    <citation type="submission" date="2018-05" db="EMBL/GenBank/DDBJ databases">
        <title>OmerRS3 (Oryza meridionalis Reference Sequence Version 3).</title>
        <authorList>
            <person name="Zhang J."/>
            <person name="Kudrna D."/>
            <person name="Lee S."/>
            <person name="Talag J."/>
            <person name="Welchert J."/>
            <person name="Wing R.A."/>
        </authorList>
    </citation>
    <scope>NUCLEOTIDE SEQUENCE [LARGE SCALE GENOMIC DNA]</scope>
    <source>
        <strain evidence="3">cv. OR44</strain>
    </source>
</reference>
<dbReference type="AlphaFoldDB" id="A0A0E0DH44"/>
<dbReference type="Gene3D" id="3.40.50.720">
    <property type="entry name" value="NAD(P)-binding Rossmann-like Domain"/>
    <property type="match status" value="1"/>
</dbReference>
<protein>
    <submittedName>
        <fullName evidence="3">Uncharacterized protein</fullName>
    </submittedName>
</protein>
<dbReference type="InterPro" id="IPR002347">
    <property type="entry name" value="SDR_fam"/>
</dbReference>
<organism evidence="3">
    <name type="scientific">Oryza meridionalis</name>
    <dbReference type="NCBI Taxonomy" id="40149"/>
    <lineage>
        <taxon>Eukaryota</taxon>
        <taxon>Viridiplantae</taxon>
        <taxon>Streptophyta</taxon>
        <taxon>Embryophyta</taxon>
        <taxon>Tracheophyta</taxon>
        <taxon>Spermatophyta</taxon>
        <taxon>Magnoliopsida</taxon>
        <taxon>Liliopsida</taxon>
        <taxon>Poales</taxon>
        <taxon>Poaceae</taxon>
        <taxon>BOP clade</taxon>
        <taxon>Oryzoideae</taxon>
        <taxon>Oryzeae</taxon>
        <taxon>Oryzinae</taxon>
        <taxon>Oryza</taxon>
    </lineage>
</organism>
<evidence type="ECO:0000313" key="3">
    <source>
        <dbReference type="EnsemblPlants" id="OMERI04G18140.1"/>
    </source>
</evidence>
<dbReference type="Proteomes" id="UP000008021">
    <property type="component" value="Chromosome 4"/>
</dbReference>
<dbReference type="EnsemblPlants" id="OMERI04G18140.1">
    <property type="protein sequence ID" value="OMERI04G18140.1"/>
    <property type="gene ID" value="OMERI04G18140"/>
</dbReference>
<keyword evidence="4" id="KW-1185">Reference proteome</keyword>